<feature type="transmembrane region" description="Helical" evidence="6">
    <location>
        <begin position="35"/>
        <end position="60"/>
    </location>
</feature>
<feature type="transmembrane region" description="Helical" evidence="6">
    <location>
        <begin position="12"/>
        <end position="29"/>
    </location>
</feature>
<keyword evidence="9" id="KW-1185">Reference proteome</keyword>
<keyword evidence="4 6" id="KW-1133">Transmembrane helix</keyword>
<reference evidence="8 9" key="1">
    <citation type="submission" date="2010-05" db="EMBL/GenBank/DDBJ databases">
        <title>Complete sequence of Thermincola sp. JR.</title>
        <authorList>
            <consortium name="US DOE Joint Genome Institute"/>
            <person name="Lucas S."/>
            <person name="Copeland A."/>
            <person name="Lapidus A."/>
            <person name="Cheng J.-F."/>
            <person name="Bruce D."/>
            <person name="Goodwin L."/>
            <person name="Pitluck S."/>
            <person name="Chertkov O."/>
            <person name="Detter J.C."/>
            <person name="Han C."/>
            <person name="Tapia R."/>
            <person name="Land M."/>
            <person name="Hauser L."/>
            <person name="Kyrpides N."/>
            <person name="Mikhailova N."/>
            <person name="Hazen T.C."/>
            <person name="Woyke T."/>
        </authorList>
    </citation>
    <scope>NUCLEOTIDE SEQUENCE [LARGE SCALE GENOMIC DNA]</scope>
    <source>
        <strain evidence="8 9">JR</strain>
    </source>
</reference>
<dbReference type="PANTHER" id="PTHR31566:SF0">
    <property type="entry name" value="CYTOCHROME C BIOGENESIS PROTEIN CCS1, CHLOROPLASTIC"/>
    <property type="match status" value="1"/>
</dbReference>
<organism evidence="8 9">
    <name type="scientific">Thermincola potens (strain JR)</name>
    <dbReference type="NCBI Taxonomy" id="635013"/>
    <lineage>
        <taxon>Bacteria</taxon>
        <taxon>Bacillati</taxon>
        <taxon>Bacillota</taxon>
        <taxon>Clostridia</taxon>
        <taxon>Eubacteriales</taxon>
        <taxon>Thermincolaceae</taxon>
        <taxon>Thermincola</taxon>
    </lineage>
</organism>
<dbReference type="InterPro" id="IPR007816">
    <property type="entry name" value="ResB-like_domain"/>
</dbReference>
<dbReference type="AlphaFoldDB" id="D5XD18"/>
<dbReference type="OrthoDB" id="9770923at2"/>
<evidence type="ECO:0000256" key="4">
    <source>
        <dbReference type="ARBA" id="ARBA00022989"/>
    </source>
</evidence>
<gene>
    <name evidence="8" type="ordered locus">TherJR_2862</name>
</gene>
<sequence length="421" mass="47607">MLRYLKSRKTAIILPAVILLLSLPVMYAGSARVRYWAWCGINGAMFLMSLSLLTCTLARLRSCMVSLKKGAWPGCGIKENIEVPLEAGDVVRIMKDKLRGKGYRVVVHNDRLTAVKNFSGQMGSMAFHLGIVVVLAGFLVNFAWGFRATVFIPEKVMVRVPDDLQFKEKGIFYKPGNTFVAALDRFSYGDADADGKNSIRPYSDIYFSDGSHESMQRLRINYPVYYKGTFWEYMDSGYSLFLDIATPEGTVVKDYVNIDSQGLKSWNDTVPLAQDMLLSIRFYPDFVTGKQGARSRSIFPKNPVVDLTLFKKGKKIGQAFIPLGRDAVIGDTRIQFPAYRYWQVFDVRSDPGRYLILSGFVALLLGLLWRVWAITRVVVLSVKPCDARSCTVDWGTWASSGRSFWRDEFRKILEKLGEQQA</sequence>
<dbReference type="InterPro" id="IPR023494">
    <property type="entry name" value="Cyt_c_bgen_Ccs1/CcsB/ResB"/>
</dbReference>
<name>D5XD18_THEPJ</name>
<proteinExistence type="predicted"/>
<dbReference type="Pfam" id="PF05140">
    <property type="entry name" value="ResB"/>
    <property type="match status" value="1"/>
</dbReference>
<accession>D5XD18</accession>
<evidence type="ECO:0000256" key="6">
    <source>
        <dbReference type="SAM" id="Phobius"/>
    </source>
</evidence>
<keyword evidence="5 6" id="KW-0472">Membrane</keyword>
<keyword evidence="2 6" id="KW-0812">Transmembrane</keyword>
<evidence type="ECO:0000256" key="3">
    <source>
        <dbReference type="ARBA" id="ARBA00022748"/>
    </source>
</evidence>
<comment type="subcellular location">
    <subcellularLocation>
        <location evidence="1">Membrane</location>
        <topology evidence="1">Multi-pass membrane protein</topology>
    </subcellularLocation>
</comment>
<feature type="transmembrane region" description="Helical" evidence="6">
    <location>
        <begin position="126"/>
        <end position="146"/>
    </location>
</feature>
<dbReference type="EMBL" id="CP002028">
    <property type="protein sequence ID" value="ADG83694.1"/>
    <property type="molecule type" value="Genomic_DNA"/>
</dbReference>
<dbReference type="eggNOG" id="COG1333">
    <property type="taxonomic scope" value="Bacteria"/>
</dbReference>
<dbReference type="GO" id="GO:0017004">
    <property type="term" value="P:cytochrome complex assembly"/>
    <property type="evidence" value="ECO:0007669"/>
    <property type="project" value="UniProtKB-KW"/>
</dbReference>
<dbReference type="GO" id="GO:0016020">
    <property type="term" value="C:membrane"/>
    <property type="evidence" value="ECO:0007669"/>
    <property type="project" value="UniProtKB-SubCell"/>
</dbReference>
<evidence type="ECO:0000259" key="7">
    <source>
        <dbReference type="Pfam" id="PF05140"/>
    </source>
</evidence>
<feature type="domain" description="ResB-like" evidence="7">
    <location>
        <begin position="45"/>
        <end position="229"/>
    </location>
</feature>
<keyword evidence="3" id="KW-0201">Cytochrome c-type biogenesis</keyword>
<dbReference type="PANTHER" id="PTHR31566">
    <property type="entry name" value="CYTOCHROME C BIOGENESIS PROTEIN CCS1, CHLOROPLASTIC"/>
    <property type="match status" value="1"/>
</dbReference>
<evidence type="ECO:0000256" key="2">
    <source>
        <dbReference type="ARBA" id="ARBA00022692"/>
    </source>
</evidence>
<evidence type="ECO:0000313" key="8">
    <source>
        <dbReference type="EMBL" id="ADG83694.1"/>
    </source>
</evidence>
<dbReference type="Proteomes" id="UP000002377">
    <property type="component" value="Chromosome"/>
</dbReference>
<dbReference type="STRING" id="635013.TherJR_2862"/>
<evidence type="ECO:0000313" key="9">
    <source>
        <dbReference type="Proteomes" id="UP000002377"/>
    </source>
</evidence>
<feature type="transmembrane region" description="Helical" evidence="6">
    <location>
        <begin position="354"/>
        <end position="373"/>
    </location>
</feature>
<evidence type="ECO:0000256" key="1">
    <source>
        <dbReference type="ARBA" id="ARBA00004141"/>
    </source>
</evidence>
<evidence type="ECO:0000256" key="5">
    <source>
        <dbReference type="ARBA" id="ARBA00023136"/>
    </source>
</evidence>
<protein>
    <recommendedName>
        <fullName evidence="7">ResB-like domain-containing protein</fullName>
    </recommendedName>
</protein>
<dbReference type="HOGENOM" id="CLU_652017_0_0_9"/>
<dbReference type="KEGG" id="tjr:TherJR_2862"/>